<keyword evidence="3" id="KW-1185">Reference proteome</keyword>
<dbReference type="OrthoDB" id="1444189at2"/>
<evidence type="ECO:0000256" key="1">
    <source>
        <dbReference type="SAM" id="SignalP"/>
    </source>
</evidence>
<feature type="signal peptide" evidence="1">
    <location>
        <begin position="1"/>
        <end position="21"/>
    </location>
</feature>
<evidence type="ECO:0000313" key="3">
    <source>
        <dbReference type="Proteomes" id="UP000092651"/>
    </source>
</evidence>
<comment type="caution">
    <text evidence="2">The sequence shown here is derived from an EMBL/GenBank/DDBJ whole genome shotgun (WGS) entry which is preliminary data.</text>
</comment>
<sequence>MNKILLFGAISLLALSCSSSNDENTVDNSDPTTQNVVLPVKVTNDGVTMKVNYNGTKIINLTSTNSPGFRIEFTYTDDYITNIKNYYNNILDTSIDYSYSSGRLATAVNKEYSDSGTIQATVTYTYTYVSTTQINVKKQAILGPNTNYTMNNVYTYNNNGNMVSSTGTGTGITSGNSVNYTQTGTYVHTNQNYAFKNVKGLDKLIFNGDTDDNISILFSNIKNSLGIFKSSIVSTTAGGTGNVFLNYKYTTTFNSSGYPSVENRQELDASGNPTATPQEQFIYEYNYQ</sequence>
<dbReference type="PROSITE" id="PS51257">
    <property type="entry name" value="PROKAR_LIPOPROTEIN"/>
    <property type="match status" value="1"/>
</dbReference>
<dbReference type="Proteomes" id="UP000092651">
    <property type="component" value="Unassembled WGS sequence"/>
</dbReference>
<feature type="chain" id="PRO_5008620498" description="DUF4595 domain-containing protein" evidence="1">
    <location>
        <begin position="22"/>
        <end position="288"/>
    </location>
</feature>
<organism evidence="2 3">
    <name type="scientific">Chryseobacterium artocarpi</name>
    <dbReference type="NCBI Taxonomy" id="1414727"/>
    <lineage>
        <taxon>Bacteria</taxon>
        <taxon>Pseudomonadati</taxon>
        <taxon>Bacteroidota</taxon>
        <taxon>Flavobacteriia</taxon>
        <taxon>Flavobacteriales</taxon>
        <taxon>Weeksellaceae</taxon>
        <taxon>Chryseobacterium group</taxon>
        <taxon>Chryseobacterium</taxon>
    </lineage>
</organism>
<dbReference type="EMBL" id="MAYH01000045">
    <property type="protein sequence ID" value="OCA69310.1"/>
    <property type="molecule type" value="Genomic_DNA"/>
</dbReference>
<name>A0A1B8ZCI9_9FLAO</name>
<dbReference type="RefSeq" id="WP_065395498.1">
    <property type="nucleotide sequence ID" value="NZ_MAYH01000045.1"/>
</dbReference>
<proteinExistence type="predicted"/>
<protein>
    <recommendedName>
        <fullName evidence="4">DUF4595 domain-containing protein</fullName>
    </recommendedName>
</protein>
<keyword evidence="1" id="KW-0732">Signal</keyword>
<gene>
    <name evidence="2" type="ORF">BBI01_14255</name>
</gene>
<evidence type="ECO:0008006" key="4">
    <source>
        <dbReference type="Google" id="ProtNLM"/>
    </source>
</evidence>
<reference evidence="2 3" key="1">
    <citation type="submission" date="2016-07" db="EMBL/GenBank/DDBJ databases">
        <authorList>
            <person name="Jeong J.-J."/>
            <person name="Kim D.W."/>
            <person name="Sang M.K."/>
            <person name="Choi I.-G."/>
            <person name="Kim K.D."/>
        </authorList>
    </citation>
    <scope>NUCLEOTIDE SEQUENCE [LARGE SCALE GENOMIC DNA]</scope>
    <source>
        <strain evidence="2 3">UTM-3</strain>
    </source>
</reference>
<evidence type="ECO:0000313" key="2">
    <source>
        <dbReference type="EMBL" id="OCA69310.1"/>
    </source>
</evidence>
<dbReference type="AlphaFoldDB" id="A0A1B8ZCI9"/>
<accession>A0A1B8ZCI9</accession>